<dbReference type="EMBL" id="MU393475">
    <property type="protein sequence ID" value="KAI4865164.1"/>
    <property type="molecule type" value="Genomic_DNA"/>
</dbReference>
<evidence type="ECO:0000313" key="1">
    <source>
        <dbReference type="EMBL" id="KAI4865164.1"/>
    </source>
</evidence>
<protein>
    <submittedName>
        <fullName evidence="1">Uncharacterized protein</fullName>
    </submittedName>
</protein>
<gene>
    <name evidence="1" type="ORF">F4820DRAFT_448244</name>
</gene>
<reference evidence="1 2" key="1">
    <citation type="journal article" date="2022" name="New Phytol.">
        <title>Ecological generalism drives hyperdiversity of secondary metabolite gene clusters in xylarialean endophytes.</title>
        <authorList>
            <person name="Franco M.E.E."/>
            <person name="Wisecaver J.H."/>
            <person name="Arnold A.E."/>
            <person name="Ju Y.M."/>
            <person name="Slot J.C."/>
            <person name="Ahrendt S."/>
            <person name="Moore L.P."/>
            <person name="Eastman K.E."/>
            <person name="Scott K."/>
            <person name="Konkel Z."/>
            <person name="Mondo S.J."/>
            <person name="Kuo A."/>
            <person name="Hayes R.D."/>
            <person name="Haridas S."/>
            <person name="Andreopoulos B."/>
            <person name="Riley R."/>
            <person name="LaButti K."/>
            <person name="Pangilinan J."/>
            <person name="Lipzen A."/>
            <person name="Amirebrahimi M."/>
            <person name="Yan J."/>
            <person name="Adam C."/>
            <person name="Keymanesh K."/>
            <person name="Ng V."/>
            <person name="Louie K."/>
            <person name="Northen T."/>
            <person name="Drula E."/>
            <person name="Henrissat B."/>
            <person name="Hsieh H.M."/>
            <person name="Youens-Clark K."/>
            <person name="Lutzoni F."/>
            <person name="Miadlikowska J."/>
            <person name="Eastwood D.C."/>
            <person name="Hamelin R.C."/>
            <person name="Grigoriev I.V."/>
            <person name="U'Ren J.M."/>
        </authorList>
    </citation>
    <scope>NUCLEOTIDE SEQUENCE [LARGE SCALE GENOMIC DNA]</scope>
    <source>
        <strain evidence="1 2">CBS 119005</strain>
    </source>
</reference>
<organism evidence="1 2">
    <name type="scientific">Hypoxylon rubiginosum</name>
    <dbReference type="NCBI Taxonomy" id="110542"/>
    <lineage>
        <taxon>Eukaryota</taxon>
        <taxon>Fungi</taxon>
        <taxon>Dikarya</taxon>
        <taxon>Ascomycota</taxon>
        <taxon>Pezizomycotina</taxon>
        <taxon>Sordariomycetes</taxon>
        <taxon>Xylariomycetidae</taxon>
        <taxon>Xylariales</taxon>
        <taxon>Hypoxylaceae</taxon>
        <taxon>Hypoxylon</taxon>
    </lineage>
</organism>
<dbReference type="Proteomes" id="UP001497700">
    <property type="component" value="Unassembled WGS sequence"/>
</dbReference>
<evidence type="ECO:0000313" key="2">
    <source>
        <dbReference type="Proteomes" id="UP001497700"/>
    </source>
</evidence>
<proteinExistence type="predicted"/>
<comment type="caution">
    <text evidence="1">The sequence shown here is derived from an EMBL/GenBank/DDBJ whole genome shotgun (WGS) entry which is preliminary data.</text>
</comment>
<name>A0ACB9Z0C0_9PEZI</name>
<sequence length="412" mass="48266">MADTMSQLGERAERLMDGMTWLAGRIVRDRERGAPTELQKTLQMFYGICEAFRDLLNDERTRLQKSQSSVDAERRRLERRAAETQKVEGRQEAERVRLRERSEQLRVELERLAVEKTRQEEEETRLNEESERLRLESERLEAEKAKQVDSETENTRLASRVEELENRLEDEVGRARGAEKRAGEDIAKLTVQRDEYKSCAENEKAARLERERILRDTAEELRRSRSDRDVRSGLEEELKRSREKIEELEVARDGLQKQLDLAFPMVMMEPRKRQHVEEKIVCDDWKDAVNTRASFLRSLRPILDEDGSCTLDRVFVELNRARREGEHGDLWEEHLLDFFACIPAGRWVCFEELAEHGCKGGDAEIEEGRMFSCFRHRSTERGVECFQIGSCNDAENSSEFLCRVRMYQGGNE</sequence>
<accession>A0ACB9Z0C0</accession>
<keyword evidence="2" id="KW-1185">Reference proteome</keyword>